<dbReference type="AlphaFoldDB" id="A0A2Z2NQL9"/>
<keyword evidence="4" id="KW-1185">Reference proteome</keyword>
<reference evidence="3 4" key="1">
    <citation type="submission" date="2016-12" db="EMBL/GenBank/DDBJ databases">
        <authorList>
            <person name="Song W.-J."/>
            <person name="Kurnit D.M."/>
        </authorList>
    </citation>
    <scope>NUCLEOTIDE SEQUENCE [LARGE SCALE GENOMIC DNA]</scope>
    <source>
        <strain evidence="3 4">IMCC3135</strain>
    </source>
</reference>
<dbReference type="Pfam" id="PF01266">
    <property type="entry name" value="DAO"/>
    <property type="match status" value="1"/>
</dbReference>
<dbReference type="PANTHER" id="PTHR13847">
    <property type="entry name" value="SARCOSINE DEHYDROGENASE-RELATED"/>
    <property type="match status" value="1"/>
</dbReference>
<dbReference type="Proteomes" id="UP000250079">
    <property type="component" value="Chromosome"/>
</dbReference>
<dbReference type="PANTHER" id="PTHR13847:SF289">
    <property type="entry name" value="GLYCINE OXIDASE"/>
    <property type="match status" value="1"/>
</dbReference>
<dbReference type="InterPro" id="IPR006076">
    <property type="entry name" value="FAD-dep_OxRdtase"/>
</dbReference>
<evidence type="ECO:0000313" key="3">
    <source>
        <dbReference type="EMBL" id="ASJ73682.1"/>
    </source>
</evidence>
<dbReference type="KEGG" id="gai:IMCC3135_18015"/>
<dbReference type="GO" id="GO:0005737">
    <property type="term" value="C:cytoplasm"/>
    <property type="evidence" value="ECO:0007669"/>
    <property type="project" value="TreeGrafter"/>
</dbReference>
<proteinExistence type="predicted"/>
<accession>A0A2Z2NQL9</accession>
<dbReference type="RefSeq" id="WP_205737589.1">
    <property type="nucleotide sequence ID" value="NZ_CP018632.1"/>
</dbReference>
<dbReference type="EC" id="1.4.99.-" evidence="3"/>
<sequence length="440" mass="47601">MSVHFHLSVAIQGIGLSRSTPENTQGVSMSEFLVLGAGIVGISTALELQSRGHSVVVVDRTSPGLETSYGNAGVIQGEAAEPYLLPRNLPTLVRMALGMTNDLSWSSAGILANASALWKYYRFSETRRHREISQTYAQLTSSATADHASWITAAQADDLITRDGFSCVYKDARAFDAAAQEMDRLCTTYKLKARLLTGTEYAGEEPALTGEFAGAIHWHDSWTCSDPGRLTQLYADLFVTRGGEIRTGDASSLKPNGSGWSVDTIEGVTEASSVVIALGPWAPQTLKRFGYKIPMVLKRGYHGHFNAPVKLQRPILDVANGVVASSMVKGLRITTGVALVPQNEPANPSQLIRGAKGLAQIMELGDRVEEPQWYGTRPFMPDMLPVVGKAPKHSGMWFNFGHGHHGLTLGPTTARLLADAIEAQTDTLPVQSKLDPQRLF</sequence>
<dbReference type="SUPFAM" id="SSF51905">
    <property type="entry name" value="FAD/NAD(P)-binding domain"/>
    <property type="match status" value="1"/>
</dbReference>
<dbReference type="GO" id="GO:0016491">
    <property type="term" value="F:oxidoreductase activity"/>
    <property type="evidence" value="ECO:0007669"/>
    <property type="project" value="UniProtKB-KW"/>
</dbReference>
<evidence type="ECO:0000313" key="4">
    <source>
        <dbReference type="Proteomes" id="UP000250079"/>
    </source>
</evidence>
<dbReference type="Gene3D" id="3.30.9.10">
    <property type="entry name" value="D-Amino Acid Oxidase, subunit A, domain 2"/>
    <property type="match status" value="1"/>
</dbReference>
<evidence type="ECO:0000256" key="1">
    <source>
        <dbReference type="ARBA" id="ARBA00023002"/>
    </source>
</evidence>
<gene>
    <name evidence="3" type="primary">dadA1_1</name>
    <name evidence="3" type="ORF">IMCC3135_18015</name>
</gene>
<organism evidence="3 4">
    <name type="scientific">Granulosicoccus antarcticus IMCC3135</name>
    <dbReference type="NCBI Taxonomy" id="1192854"/>
    <lineage>
        <taxon>Bacteria</taxon>
        <taxon>Pseudomonadati</taxon>
        <taxon>Pseudomonadota</taxon>
        <taxon>Gammaproteobacteria</taxon>
        <taxon>Chromatiales</taxon>
        <taxon>Granulosicoccaceae</taxon>
        <taxon>Granulosicoccus</taxon>
    </lineage>
</organism>
<feature type="domain" description="FAD dependent oxidoreductase" evidence="2">
    <location>
        <begin position="32"/>
        <end position="419"/>
    </location>
</feature>
<evidence type="ECO:0000259" key="2">
    <source>
        <dbReference type="Pfam" id="PF01266"/>
    </source>
</evidence>
<dbReference type="Gene3D" id="3.50.50.60">
    <property type="entry name" value="FAD/NAD(P)-binding domain"/>
    <property type="match status" value="2"/>
</dbReference>
<keyword evidence="1 3" id="KW-0560">Oxidoreductase</keyword>
<protein>
    <submittedName>
        <fullName evidence="3">D-amino acid dehydrogenase 1</fullName>
        <ecNumber evidence="3">1.4.99.-</ecNumber>
    </submittedName>
</protein>
<name>A0A2Z2NQL9_9GAMM</name>
<dbReference type="InterPro" id="IPR036188">
    <property type="entry name" value="FAD/NAD-bd_sf"/>
</dbReference>
<dbReference type="EMBL" id="CP018632">
    <property type="protein sequence ID" value="ASJ73682.1"/>
    <property type="molecule type" value="Genomic_DNA"/>
</dbReference>